<evidence type="ECO:0000313" key="1">
    <source>
        <dbReference type="EMBL" id="GAA0508146.1"/>
    </source>
</evidence>
<dbReference type="RefSeq" id="WP_343757425.1">
    <property type="nucleotide sequence ID" value="NZ_BAAADB010000012.1"/>
</dbReference>
<dbReference type="Proteomes" id="UP001500191">
    <property type="component" value="Unassembled WGS sequence"/>
</dbReference>
<keyword evidence="2" id="KW-1185">Reference proteome</keyword>
<reference evidence="2" key="1">
    <citation type="journal article" date="2019" name="Int. J. Syst. Evol. Microbiol.">
        <title>The Global Catalogue of Microorganisms (GCM) 10K type strain sequencing project: providing services to taxonomists for standard genome sequencing and annotation.</title>
        <authorList>
            <consortium name="The Broad Institute Genomics Platform"/>
            <consortium name="The Broad Institute Genome Sequencing Center for Infectious Disease"/>
            <person name="Wu L."/>
            <person name="Ma J."/>
        </authorList>
    </citation>
    <scope>NUCLEOTIDE SEQUENCE [LARGE SCALE GENOMIC DNA]</scope>
    <source>
        <strain evidence="2">JCM 14368</strain>
    </source>
</reference>
<dbReference type="EMBL" id="BAAADB010000012">
    <property type="protein sequence ID" value="GAA0508146.1"/>
    <property type="molecule type" value="Genomic_DNA"/>
</dbReference>
<accession>A0ABP3LVJ7</accession>
<gene>
    <name evidence="1" type="ORF">GCM10008937_14960</name>
</gene>
<sequence length="70" mass="7560">MTALEHLTASCAAAPLTPEERTRALQAIEQRRAVLTAELAQLDAITAGHRAALAPEHQFGLSENAGRRRE</sequence>
<evidence type="ECO:0008006" key="3">
    <source>
        <dbReference type="Google" id="ProtNLM"/>
    </source>
</evidence>
<organism evidence="1 2">
    <name type="scientific">Deinococcus depolymerans</name>
    <dbReference type="NCBI Taxonomy" id="392408"/>
    <lineage>
        <taxon>Bacteria</taxon>
        <taxon>Thermotogati</taxon>
        <taxon>Deinococcota</taxon>
        <taxon>Deinococci</taxon>
        <taxon>Deinococcales</taxon>
        <taxon>Deinococcaceae</taxon>
        <taxon>Deinococcus</taxon>
    </lineage>
</organism>
<proteinExistence type="predicted"/>
<protein>
    <recommendedName>
        <fullName evidence="3">MerR family transcriptional regulator</fullName>
    </recommendedName>
</protein>
<comment type="caution">
    <text evidence="1">The sequence shown here is derived from an EMBL/GenBank/DDBJ whole genome shotgun (WGS) entry which is preliminary data.</text>
</comment>
<name>A0ABP3LVJ7_9DEIO</name>
<evidence type="ECO:0000313" key="2">
    <source>
        <dbReference type="Proteomes" id="UP001500191"/>
    </source>
</evidence>